<evidence type="ECO:0000313" key="4">
    <source>
        <dbReference type="EMBL" id="CAJ1934714.1"/>
    </source>
</evidence>
<keyword evidence="1" id="KW-0489">Methyltransferase</keyword>
<feature type="compositionally biased region" description="Polar residues" evidence="3">
    <location>
        <begin position="358"/>
        <end position="375"/>
    </location>
</feature>
<accession>A0AAD2FFE2</accession>
<protein>
    <submittedName>
        <fullName evidence="4">Uncharacterized protein</fullName>
    </submittedName>
</protein>
<proteinExistence type="predicted"/>
<dbReference type="AlphaFoldDB" id="A0AAD2FFE2"/>
<organism evidence="4 5">
    <name type="scientific">Cylindrotheca closterium</name>
    <dbReference type="NCBI Taxonomy" id="2856"/>
    <lineage>
        <taxon>Eukaryota</taxon>
        <taxon>Sar</taxon>
        <taxon>Stramenopiles</taxon>
        <taxon>Ochrophyta</taxon>
        <taxon>Bacillariophyta</taxon>
        <taxon>Bacillariophyceae</taxon>
        <taxon>Bacillariophycidae</taxon>
        <taxon>Bacillariales</taxon>
        <taxon>Bacillariaceae</taxon>
        <taxon>Cylindrotheca</taxon>
    </lineage>
</organism>
<dbReference type="InterPro" id="IPR029063">
    <property type="entry name" value="SAM-dependent_MTases_sf"/>
</dbReference>
<feature type="region of interest" description="Disordered" evidence="3">
    <location>
        <begin position="1"/>
        <end position="48"/>
    </location>
</feature>
<dbReference type="GO" id="GO:0032259">
    <property type="term" value="P:methylation"/>
    <property type="evidence" value="ECO:0007669"/>
    <property type="project" value="UniProtKB-KW"/>
</dbReference>
<keyword evidence="2" id="KW-0808">Transferase</keyword>
<dbReference type="Gene3D" id="3.40.50.150">
    <property type="entry name" value="Vaccinia Virus protein VP39"/>
    <property type="match status" value="1"/>
</dbReference>
<evidence type="ECO:0000256" key="3">
    <source>
        <dbReference type="SAM" id="MobiDB-lite"/>
    </source>
</evidence>
<evidence type="ECO:0000313" key="5">
    <source>
        <dbReference type="Proteomes" id="UP001295423"/>
    </source>
</evidence>
<gene>
    <name evidence="4" type="ORF">CYCCA115_LOCUS4053</name>
</gene>
<evidence type="ECO:0000256" key="1">
    <source>
        <dbReference type="ARBA" id="ARBA00022603"/>
    </source>
</evidence>
<dbReference type="Pfam" id="PF04072">
    <property type="entry name" value="LCM"/>
    <property type="match status" value="1"/>
</dbReference>
<evidence type="ECO:0000256" key="2">
    <source>
        <dbReference type="ARBA" id="ARBA00022679"/>
    </source>
</evidence>
<feature type="region of interest" description="Disordered" evidence="3">
    <location>
        <begin position="168"/>
        <end position="197"/>
    </location>
</feature>
<feature type="region of interest" description="Disordered" evidence="3">
    <location>
        <begin position="347"/>
        <end position="375"/>
    </location>
</feature>
<feature type="compositionally biased region" description="Polar residues" evidence="3">
    <location>
        <begin position="188"/>
        <end position="197"/>
    </location>
</feature>
<dbReference type="InterPro" id="IPR007213">
    <property type="entry name" value="Ppm1/Ppm2/Tcmp"/>
</dbReference>
<reference evidence="4" key="1">
    <citation type="submission" date="2023-08" db="EMBL/GenBank/DDBJ databases">
        <authorList>
            <person name="Audoor S."/>
            <person name="Bilcke G."/>
        </authorList>
    </citation>
    <scope>NUCLEOTIDE SEQUENCE</scope>
</reference>
<comment type="caution">
    <text evidence="4">The sequence shown here is derived from an EMBL/GenBank/DDBJ whole genome shotgun (WGS) entry which is preliminary data.</text>
</comment>
<dbReference type="GO" id="GO:0008168">
    <property type="term" value="F:methyltransferase activity"/>
    <property type="evidence" value="ECO:0007669"/>
    <property type="project" value="UniProtKB-KW"/>
</dbReference>
<dbReference type="EMBL" id="CAKOGP040000369">
    <property type="protein sequence ID" value="CAJ1934714.1"/>
    <property type="molecule type" value="Genomic_DNA"/>
</dbReference>
<dbReference type="Proteomes" id="UP001295423">
    <property type="component" value="Unassembled WGS sequence"/>
</dbReference>
<sequence length="540" mass="61743">MELGVESSSPSNNKGGESSHDQISGQRSSPIITAEPSNHTFMPSSSSEAHDTYKILGVKGRDRVEKKNTTKPTYITSRLLSLRSKFQTKVKRAVWKWHGKLIPILHWQDWVETRFFSHCLTKSKGSPALPPPPPPPPPPKELFVNLRVLWNKVISSLDPTSPVYEGKVISNPNVDKSNRDGNDEATDTIPTTSSVSRLPNKSDWWSYRLLPPTTRWILAIIPSFLFPRWFHANIELRTAYLNRAVDHMIDRRMRIWEEEAKQEDYLLQQRKEQHHPKMMIRETPRPNKIRLVILGAGYDTRSVRLLQQGRVDQVWEFDLPPVMESKRWLLNRRGLWNAPIPFHQWEQGKPLKNDTLKNDQSSSGTTHENNNSDITSTTASIQETKGMKVADLQCIGLDLNQPDNFRLAMEYLVQENTDATSDDSSLGANEWYTIVISEALFLYLEPDIPAQLLTICQNLFSSENRRIQKGGETGSTSHSQSPPHSESLAFCFADRLLEVPLEQSHDENAIQQWFDKIGWTLVDWLPKEGATRQMGISRPI</sequence>
<name>A0AAD2FFE2_9STRA</name>
<keyword evidence="5" id="KW-1185">Reference proteome</keyword>
<dbReference type="SUPFAM" id="SSF53335">
    <property type="entry name" value="S-adenosyl-L-methionine-dependent methyltransferases"/>
    <property type="match status" value="1"/>
</dbReference>
<feature type="compositionally biased region" description="Polar residues" evidence="3">
    <location>
        <begin position="1"/>
        <end position="47"/>
    </location>
</feature>